<gene>
    <name evidence="1" type="ORF">FHS09_004531</name>
</gene>
<dbReference type="AlphaFoldDB" id="A0A7W4WHG5"/>
<accession>A0A7W4WHG5</accession>
<name>A0A7W4WHG5_9GAMM</name>
<comment type="caution">
    <text evidence="1">The sequence shown here is derived from an EMBL/GenBank/DDBJ whole genome shotgun (WGS) entry which is preliminary data.</text>
</comment>
<reference evidence="1 2" key="1">
    <citation type="submission" date="2020-08" db="EMBL/GenBank/DDBJ databases">
        <title>Genomic Encyclopedia of Type Strains, Phase III (KMG-III): the genomes of soil and plant-associated and newly described type strains.</title>
        <authorList>
            <person name="Whitman W."/>
        </authorList>
    </citation>
    <scope>NUCLEOTIDE SEQUENCE [LARGE SCALE GENOMIC DNA]</scope>
    <source>
        <strain evidence="1 2">CECT 8799</strain>
    </source>
</reference>
<sequence length="50" mass="5720">MEVDAKSRVGDWEIDTVIGKWHSGALVTIVERATQFTVCTTELKDRTLRR</sequence>
<proteinExistence type="predicted"/>
<protein>
    <submittedName>
        <fullName evidence="1">IS30 family transposase</fullName>
    </submittedName>
</protein>
<dbReference type="EMBL" id="JACHWZ010000046">
    <property type="protein sequence ID" value="MBB3063666.1"/>
    <property type="molecule type" value="Genomic_DNA"/>
</dbReference>
<evidence type="ECO:0000313" key="1">
    <source>
        <dbReference type="EMBL" id="MBB3063666.1"/>
    </source>
</evidence>
<dbReference type="Proteomes" id="UP000535937">
    <property type="component" value="Unassembled WGS sequence"/>
</dbReference>
<organism evidence="1 2">
    <name type="scientific">Microbulbifer rhizosphaerae</name>
    <dbReference type="NCBI Taxonomy" id="1562603"/>
    <lineage>
        <taxon>Bacteria</taxon>
        <taxon>Pseudomonadati</taxon>
        <taxon>Pseudomonadota</taxon>
        <taxon>Gammaproteobacteria</taxon>
        <taxon>Cellvibrionales</taxon>
        <taxon>Microbulbiferaceae</taxon>
        <taxon>Microbulbifer</taxon>
    </lineage>
</organism>
<keyword evidence="2" id="KW-1185">Reference proteome</keyword>
<evidence type="ECO:0000313" key="2">
    <source>
        <dbReference type="Proteomes" id="UP000535937"/>
    </source>
</evidence>